<proteinExistence type="predicted"/>
<accession>A0AAU7DTT1</accession>
<sequence length="183" mass="20516">MKKRNSRARYWAFLLLVLAVGGCASGPEAYSGPQYQDFDFAILEQEAQTVAGCVEERSGFVVDALTDGSLGYGSATIPESQWGVVDEVIDECSKELTPQPPEMFSVESLEHLYGLQIEARNCYIDLGYDLPEPTSNETFLDEYQSGEVFWNVIQDLVVGHRLSEGKAMEIFETCPDPFAFFWR</sequence>
<feature type="signal peptide" evidence="1">
    <location>
        <begin position="1"/>
        <end position="29"/>
    </location>
</feature>
<dbReference type="EMBL" id="CP146203">
    <property type="protein sequence ID" value="XBH20712.1"/>
    <property type="molecule type" value="Genomic_DNA"/>
</dbReference>
<evidence type="ECO:0000256" key="1">
    <source>
        <dbReference type="SAM" id="SignalP"/>
    </source>
</evidence>
<keyword evidence="1" id="KW-0732">Signal</keyword>
<dbReference type="PROSITE" id="PS51257">
    <property type="entry name" value="PROKAR_LIPOPROTEIN"/>
    <property type="match status" value="1"/>
</dbReference>
<gene>
    <name evidence="2" type="ORF">V5R04_10790</name>
</gene>
<reference evidence="2" key="1">
    <citation type="submission" date="2024-02" db="EMBL/GenBank/DDBJ databases">
        <title>Tomenella chthoni gen. nov. sp. nov., a member of the family Jonesiaceae isolated from bat guano.</title>
        <authorList>
            <person name="Miller S.L."/>
            <person name="King J."/>
            <person name="Sankaranarayanan K."/>
            <person name="Lawson P.A."/>
        </authorList>
    </citation>
    <scope>NUCLEOTIDE SEQUENCE</scope>
    <source>
        <strain evidence="2">BS-20</strain>
    </source>
</reference>
<protein>
    <recommendedName>
        <fullName evidence="3">Lipoprotein</fullName>
    </recommendedName>
</protein>
<evidence type="ECO:0000313" key="2">
    <source>
        <dbReference type="EMBL" id="XBH20712.1"/>
    </source>
</evidence>
<name>A0AAU7DTT1_9MICO</name>
<dbReference type="AlphaFoldDB" id="A0AAU7DTT1"/>
<organism evidence="2">
    <name type="scientific">Jonesiaceae bacterium BS-20</name>
    <dbReference type="NCBI Taxonomy" id="3120821"/>
    <lineage>
        <taxon>Bacteria</taxon>
        <taxon>Bacillati</taxon>
        <taxon>Actinomycetota</taxon>
        <taxon>Actinomycetes</taxon>
        <taxon>Micrococcales</taxon>
        <taxon>Jonesiaceae</taxon>
    </lineage>
</organism>
<feature type="chain" id="PRO_5043795276" description="Lipoprotein" evidence="1">
    <location>
        <begin position="30"/>
        <end position="183"/>
    </location>
</feature>
<evidence type="ECO:0008006" key="3">
    <source>
        <dbReference type="Google" id="ProtNLM"/>
    </source>
</evidence>